<feature type="signal peptide" evidence="2">
    <location>
        <begin position="1"/>
        <end position="23"/>
    </location>
</feature>
<evidence type="ECO:0000256" key="2">
    <source>
        <dbReference type="SAM" id="SignalP"/>
    </source>
</evidence>
<sequence length="178" mass="19822">MQLSSYISFLQLWLMTLLRKLPASVQQLHQLAAATTSTPPPLPYEGEPDGPINFEKPHNNERYPDMKTSGFPKPLVYTFRVFYEEILALVNGPLPAWSLAISRFVFGPTSARTHFGSTASATSELHADLTPLKDGTPTLQPSHAVLAWLVRFYLPSVPPQPNTEIVVPTSIARRLVRE</sequence>
<keyword evidence="2" id="KW-0732">Signal</keyword>
<evidence type="ECO:0008006" key="5">
    <source>
        <dbReference type="Google" id="ProtNLM"/>
    </source>
</evidence>
<keyword evidence="4" id="KW-1185">Reference proteome</keyword>
<evidence type="ECO:0000313" key="4">
    <source>
        <dbReference type="Proteomes" id="UP000054248"/>
    </source>
</evidence>
<organism evidence="3 4">
    <name type="scientific">Tulasnella calospora MUT 4182</name>
    <dbReference type="NCBI Taxonomy" id="1051891"/>
    <lineage>
        <taxon>Eukaryota</taxon>
        <taxon>Fungi</taxon>
        <taxon>Dikarya</taxon>
        <taxon>Basidiomycota</taxon>
        <taxon>Agaricomycotina</taxon>
        <taxon>Agaricomycetes</taxon>
        <taxon>Cantharellales</taxon>
        <taxon>Tulasnellaceae</taxon>
        <taxon>Tulasnella</taxon>
    </lineage>
</organism>
<gene>
    <name evidence="3" type="ORF">M407DRAFT_9820</name>
</gene>
<evidence type="ECO:0000313" key="3">
    <source>
        <dbReference type="EMBL" id="KIO22710.1"/>
    </source>
</evidence>
<name>A0A0C3Q2J7_9AGAM</name>
<dbReference type="AlphaFoldDB" id="A0A0C3Q2J7"/>
<feature type="region of interest" description="Disordered" evidence="1">
    <location>
        <begin position="35"/>
        <end position="66"/>
    </location>
</feature>
<reference evidence="3 4" key="1">
    <citation type="submission" date="2014-04" db="EMBL/GenBank/DDBJ databases">
        <authorList>
            <consortium name="DOE Joint Genome Institute"/>
            <person name="Kuo A."/>
            <person name="Girlanda M."/>
            <person name="Perotto S."/>
            <person name="Kohler A."/>
            <person name="Nagy L.G."/>
            <person name="Floudas D."/>
            <person name="Copeland A."/>
            <person name="Barry K.W."/>
            <person name="Cichocki N."/>
            <person name="Veneault-Fourrey C."/>
            <person name="LaButti K."/>
            <person name="Lindquist E.A."/>
            <person name="Lipzen A."/>
            <person name="Lundell T."/>
            <person name="Morin E."/>
            <person name="Murat C."/>
            <person name="Sun H."/>
            <person name="Tunlid A."/>
            <person name="Henrissat B."/>
            <person name="Grigoriev I.V."/>
            <person name="Hibbett D.S."/>
            <person name="Martin F."/>
            <person name="Nordberg H.P."/>
            <person name="Cantor M.N."/>
            <person name="Hua S.X."/>
        </authorList>
    </citation>
    <scope>NUCLEOTIDE SEQUENCE [LARGE SCALE GENOMIC DNA]</scope>
    <source>
        <strain evidence="3 4">MUT 4182</strain>
    </source>
</reference>
<evidence type="ECO:0000256" key="1">
    <source>
        <dbReference type="SAM" id="MobiDB-lite"/>
    </source>
</evidence>
<accession>A0A0C3Q2J7</accession>
<proteinExistence type="predicted"/>
<dbReference type="EMBL" id="KN823103">
    <property type="protein sequence ID" value="KIO22710.1"/>
    <property type="molecule type" value="Genomic_DNA"/>
</dbReference>
<protein>
    <recommendedName>
        <fullName evidence="5">Rho-GAP domain-containing protein</fullName>
    </recommendedName>
</protein>
<feature type="compositionally biased region" description="Basic and acidic residues" evidence="1">
    <location>
        <begin position="55"/>
        <end position="65"/>
    </location>
</feature>
<dbReference type="Proteomes" id="UP000054248">
    <property type="component" value="Unassembled WGS sequence"/>
</dbReference>
<reference evidence="4" key="2">
    <citation type="submission" date="2015-01" db="EMBL/GenBank/DDBJ databases">
        <title>Evolutionary Origins and Diversification of the Mycorrhizal Mutualists.</title>
        <authorList>
            <consortium name="DOE Joint Genome Institute"/>
            <consortium name="Mycorrhizal Genomics Consortium"/>
            <person name="Kohler A."/>
            <person name="Kuo A."/>
            <person name="Nagy L.G."/>
            <person name="Floudas D."/>
            <person name="Copeland A."/>
            <person name="Barry K.W."/>
            <person name="Cichocki N."/>
            <person name="Veneault-Fourrey C."/>
            <person name="LaButti K."/>
            <person name="Lindquist E.A."/>
            <person name="Lipzen A."/>
            <person name="Lundell T."/>
            <person name="Morin E."/>
            <person name="Murat C."/>
            <person name="Riley R."/>
            <person name="Ohm R."/>
            <person name="Sun H."/>
            <person name="Tunlid A."/>
            <person name="Henrissat B."/>
            <person name="Grigoriev I.V."/>
            <person name="Hibbett D.S."/>
            <person name="Martin F."/>
        </authorList>
    </citation>
    <scope>NUCLEOTIDE SEQUENCE [LARGE SCALE GENOMIC DNA]</scope>
    <source>
        <strain evidence="4">MUT 4182</strain>
    </source>
</reference>
<dbReference type="HOGENOM" id="CLU_1511695_0_0_1"/>
<feature type="chain" id="PRO_5002168321" description="Rho-GAP domain-containing protein" evidence="2">
    <location>
        <begin position="24"/>
        <end position="178"/>
    </location>
</feature>